<evidence type="ECO:0000313" key="2">
    <source>
        <dbReference type="EMBL" id="PZR03338.1"/>
    </source>
</evidence>
<comment type="caution">
    <text evidence="2">The sequence shown here is derived from an EMBL/GenBank/DDBJ whole genome shotgun (WGS) entry which is preliminary data.</text>
</comment>
<dbReference type="EMBL" id="QFRA01000044">
    <property type="protein sequence ID" value="PZR03338.1"/>
    <property type="molecule type" value="Genomic_DNA"/>
</dbReference>
<sequence>MTPGSDIDKASVVYNTAAAEQSLSGEIRNSFEIHRNDTQTVVFIPDDLPSTTNIDKQVASLTEHPTVKKVTYRSSSSSARTWEVGIDEWMNRAKVPDPIVVIMPNSNLNLSDRNLVAGVTQLDVLLRSYEDFHQLQNNESVGSFVRSAVPMSQTWSQHHQAMGRILWVYIGGLVVSVLLCILSSFAVWASFIKVFHQRIRVAYLHARWLFSPTMTALIAEAAVGFWILHFLNQRAQTAQAWERGGSAEGTAEPAMIALFQVPNAAWWVAITLFFATSIFTSTFLLRRQALQQLVLTRR</sequence>
<name>A0A2W5U3R3_9CORY</name>
<feature type="transmembrane region" description="Helical" evidence="1">
    <location>
        <begin position="208"/>
        <end position="228"/>
    </location>
</feature>
<reference evidence="2 3" key="1">
    <citation type="submission" date="2017-08" db="EMBL/GenBank/DDBJ databases">
        <title>Infants hospitalized years apart are colonized by the same room-sourced microbial strains.</title>
        <authorList>
            <person name="Brooks B."/>
            <person name="Olm M.R."/>
            <person name="Firek B.A."/>
            <person name="Baker R."/>
            <person name="Thomas B.C."/>
            <person name="Morowitz M.J."/>
            <person name="Banfield J.F."/>
        </authorList>
    </citation>
    <scope>NUCLEOTIDE SEQUENCE [LARGE SCALE GENOMIC DNA]</scope>
    <source>
        <strain evidence="2">S2_003_000_R1_3</strain>
    </source>
</reference>
<feature type="transmembrane region" description="Helical" evidence="1">
    <location>
        <begin position="166"/>
        <end position="188"/>
    </location>
</feature>
<keyword evidence="1" id="KW-0472">Membrane</keyword>
<evidence type="ECO:0000313" key="3">
    <source>
        <dbReference type="Proteomes" id="UP000249432"/>
    </source>
</evidence>
<organism evidence="2 3">
    <name type="scientific">Corynebacterium kroppenstedtii</name>
    <dbReference type="NCBI Taxonomy" id="161879"/>
    <lineage>
        <taxon>Bacteria</taxon>
        <taxon>Bacillati</taxon>
        <taxon>Actinomycetota</taxon>
        <taxon>Actinomycetes</taxon>
        <taxon>Mycobacteriales</taxon>
        <taxon>Corynebacteriaceae</taxon>
        <taxon>Corynebacterium</taxon>
    </lineage>
</organism>
<feature type="transmembrane region" description="Helical" evidence="1">
    <location>
        <begin position="264"/>
        <end position="285"/>
    </location>
</feature>
<keyword evidence="1" id="KW-1133">Transmembrane helix</keyword>
<accession>A0A2W5U3R3</accession>
<dbReference type="Proteomes" id="UP000249432">
    <property type="component" value="Unassembled WGS sequence"/>
</dbReference>
<gene>
    <name evidence="2" type="ORF">DI525_10375</name>
</gene>
<keyword evidence="1" id="KW-0812">Transmembrane</keyword>
<dbReference type="AlphaFoldDB" id="A0A2W5U3R3"/>
<evidence type="ECO:0000256" key="1">
    <source>
        <dbReference type="SAM" id="Phobius"/>
    </source>
</evidence>
<protein>
    <submittedName>
        <fullName evidence="2">Uncharacterized protein</fullName>
    </submittedName>
</protein>
<proteinExistence type="predicted"/>